<dbReference type="RefSeq" id="XP_040729906.1">
    <property type="nucleotide sequence ID" value="XM_040873434.1"/>
</dbReference>
<dbReference type="Proteomes" id="UP000249363">
    <property type="component" value="Unassembled WGS sequence"/>
</dbReference>
<comment type="caution">
    <text evidence="2">The sequence shown here is derived from an EMBL/GenBank/DDBJ whole genome shotgun (WGS) entry which is preliminary data.</text>
</comment>
<reference evidence="2 3" key="1">
    <citation type="journal article" date="2017" name="Biotechnol. Biofuels">
        <title>Differential beta-glucosidase expression as a function of carbon source availability in Talaromyces amestolkiae: a genomic and proteomic approach.</title>
        <authorList>
            <person name="de Eugenio L.I."/>
            <person name="Mendez-Liter J.A."/>
            <person name="Nieto-Dominguez M."/>
            <person name="Alonso L."/>
            <person name="Gil-Munoz J."/>
            <person name="Barriuso J."/>
            <person name="Prieto A."/>
            <person name="Martinez M.J."/>
        </authorList>
    </citation>
    <scope>NUCLEOTIDE SEQUENCE [LARGE SCALE GENOMIC DNA]</scope>
    <source>
        <strain evidence="2 3">CIB</strain>
    </source>
</reference>
<evidence type="ECO:0000313" key="2">
    <source>
        <dbReference type="EMBL" id="RAO65389.1"/>
    </source>
</evidence>
<dbReference type="EMBL" id="MIKG01000002">
    <property type="protein sequence ID" value="RAO65389.1"/>
    <property type="molecule type" value="Genomic_DNA"/>
</dbReference>
<gene>
    <name evidence="2" type="ORF">BHQ10_001401</name>
</gene>
<evidence type="ECO:0000313" key="3">
    <source>
        <dbReference type="Proteomes" id="UP000249363"/>
    </source>
</evidence>
<protein>
    <submittedName>
        <fullName evidence="2">Uncharacterized protein</fullName>
    </submittedName>
</protein>
<dbReference type="GeneID" id="63790618"/>
<feature type="compositionally biased region" description="Acidic residues" evidence="1">
    <location>
        <begin position="182"/>
        <end position="240"/>
    </location>
</feature>
<name>A0A364KPD1_TALAM</name>
<feature type="compositionally biased region" description="Basic and acidic residues" evidence="1">
    <location>
        <begin position="241"/>
        <end position="254"/>
    </location>
</feature>
<proteinExistence type="predicted"/>
<keyword evidence="3" id="KW-1185">Reference proteome</keyword>
<organism evidence="2 3">
    <name type="scientific">Talaromyces amestolkiae</name>
    <dbReference type="NCBI Taxonomy" id="1196081"/>
    <lineage>
        <taxon>Eukaryota</taxon>
        <taxon>Fungi</taxon>
        <taxon>Dikarya</taxon>
        <taxon>Ascomycota</taxon>
        <taxon>Pezizomycotina</taxon>
        <taxon>Eurotiomycetes</taxon>
        <taxon>Eurotiomycetidae</taxon>
        <taxon>Eurotiales</taxon>
        <taxon>Trichocomaceae</taxon>
        <taxon>Talaromyces</taxon>
        <taxon>Talaromyces sect. Talaromyces</taxon>
    </lineage>
</organism>
<feature type="region of interest" description="Disordered" evidence="1">
    <location>
        <begin position="175"/>
        <end position="254"/>
    </location>
</feature>
<dbReference type="AlphaFoldDB" id="A0A364KPD1"/>
<sequence length="254" mass="29326">MTGDYFYKIGLKIQKEEYPNDARLFAEFRDLVSSWENLAYYYSGSPTLFTEPPKYYHETNSWSNAHLIEGDPADFEPFEDAKSEASLKRLVAWPHPKYWPELRKDAIVIDDVRAITFPKDTEIPKYVKNLIEDAKSFLKWYRKYARDHNALFMDSDEHWAVRTKTVTRGGSFVAPDWLGSSDDSEVCLDEDQSDEDGSSDEPGDEPGDDDGDDDGEEDEDEGSEDYYEEEENGEDYTDTDCEVKGSDEDFSHEE</sequence>
<dbReference type="OrthoDB" id="5061036at2759"/>
<accession>A0A364KPD1</accession>
<evidence type="ECO:0000256" key="1">
    <source>
        <dbReference type="SAM" id="MobiDB-lite"/>
    </source>
</evidence>